<evidence type="ECO:0000313" key="7">
    <source>
        <dbReference type="Proteomes" id="UP000034406"/>
    </source>
</evidence>
<dbReference type="GO" id="GO:0033567">
    <property type="term" value="P:DNA replication, Okazaki fragment processing"/>
    <property type="evidence" value="ECO:0007669"/>
    <property type="project" value="InterPro"/>
</dbReference>
<dbReference type="EMBL" id="LBUT01000007">
    <property type="protein sequence ID" value="KKQ70402.1"/>
    <property type="molecule type" value="Genomic_DNA"/>
</dbReference>
<keyword evidence="1" id="KW-0540">Nuclease</keyword>
<gene>
    <name evidence="6" type="ORF">US90_C0007G0015</name>
</gene>
<protein>
    <submittedName>
        <fullName evidence="6">Polymerase protein</fullName>
    </submittedName>
</protein>
<evidence type="ECO:0000256" key="2">
    <source>
        <dbReference type="ARBA" id="ARBA00022801"/>
    </source>
</evidence>
<dbReference type="CDD" id="cd09859">
    <property type="entry name" value="PIN_53EXO"/>
    <property type="match status" value="1"/>
</dbReference>
<dbReference type="InterPro" id="IPR002421">
    <property type="entry name" value="5-3_exonuclease"/>
</dbReference>
<evidence type="ECO:0000256" key="4">
    <source>
        <dbReference type="SAM" id="MobiDB-lite"/>
    </source>
</evidence>
<feature type="region of interest" description="Disordered" evidence="4">
    <location>
        <begin position="295"/>
        <end position="315"/>
    </location>
</feature>
<dbReference type="GO" id="GO:0017108">
    <property type="term" value="F:5'-flap endonuclease activity"/>
    <property type="evidence" value="ECO:0007669"/>
    <property type="project" value="InterPro"/>
</dbReference>
<comment type="caution">
    <text evidence="6">The sequence shown here is derived from an EMBL/GenBank/DDBJ whole genome shotgun (WGS) entry which is preliminary data.</text>
</comment>
<name>A0A0G0JUP8_9BACT</name>
<keyword evidence="2" id="KW-0378">Hydrolase</keyword>
<dbReference type="CDD" id="cd09898">
    <property type="entry name" value="H3TH_53EXO"/>
    <property type="match status" value="1"/>
</dbReference>
<dbReference type="GO" id="GO:0003677">
    <property type="term" value="F:DNA binding"/>
    <property type="evidence" value="ECO:0007669"/>
    <property type="project" value="UniProtKB-KW"/>
</dbReference>
<dbReference type="SUPFAM" id="SSF88723">
    <property type="entry name" value="PIN domain-like"/>
    <property type="match status" value="1"/>
</dbReference>
<accession>A0A0G0JUP8</accession>
<reference evidence="6 7" key="1">
    <citation type="journal article" date="2015" name="Nature">
        <title>rRNA introns, odd ribosomes, and small enigmatic genomes across a large radiation of phyla.</title>
        <authorList>
            <person name="Brown C.T."/>
            <person name="Hug L.A."/>
            <person name="Thomas B.C."/>
            <person name="Sharon I."/>
            <person name="Castelle C.J."/>
            <person name="Singh A."/>
            <person name="Wilkins M.J."/>
            <person name="Williams K.H."/>
            <person name="Banfield J.F."/>
        </authorList>
    </citation>
    <scope>NUCLEOTIDE SEQUENCE [LARGE SCALE GENOMIC DNA]</scope>
</reference>
<dbReference type="SMART" id="SM00279">
    <property type="entry name" value="HhH2"/>
    <property type="match status" value="1"/>
</dbReference>
<dbReference type="InterPro" id="IPR020045">
    <property type="entry name" value="DNA_polI_H3TH"/>
</dbReference>
<dbReference type="InterPro" id="IPR020046">
    <property type="entry name" value="5-3_exonucl_a-hlix_arch_N"/>
</dbReference>
<dbReference type="AlphaFoldDB" id="A0A0G0JUP8"/>
<evidence type="ECO:0000256" key="3">
    <source>
        <dbReference type="ARBA" id="ARBA00023125"/>
    </source>
</evidence>
<dbReference type="InterPro" id="IPR036279">
    <property type="entry name" value="5-3_exonuclease_C_sf"/>
</dbReference>
<sequence length="315" mass="35263">MSRLLIVDGHAVIHRAYHSIPKLTSNGQVVNAVYGFYSMLLSAIDQLHPKYVIVCSDSPGPNFRNEEYLGYRSKRSVPDQDLVRQFPIIESSLTQSTIPVFSMGGYEADDLIATLARQAVTKKSKKTKKKFVNLVTIITGDKDLMQLVDRHTQLLMPVRGLSEIKIITPKEVKQKLNVHPDQVVDLKALMGDSSDSYPGVQGIGPKGATTLLNKYQNLDNIYRHLDEITPPAKEKLEKGKEDAYLSQKLATLVYNVPIHISLKSAKWDSSKESALLEQFKLFNFKSLINRLQNLNPDLKPSRSTPSSDPNQGSLF</sequence>
<organism evidence="6 7">
    <name type="scientific">Candidatus Shapirobacteria bacterium GW2011_GWE2_38_30</name>
    <dbReference type="NCBI Taxonomy" id="1618490"/>
    <lineage>
        <taxon>Bacteria</taxon>
        <taxon>Candidatus Shapironibacteriota</taxon>
    </lineage>
</organism>
<dbReference type="Gene3D" id="1.10.150.20">
    <property type="entry name" value="5' to 3' exonuclease, C-terminal subdomain"/>
    <property type="match status" value="1"/>
</dbReference>
<dbReference type="Pfam" id="PF02739">
    <property type="entry name" value="5_3_exonuc_N"/>
    <property type="match status" value="1"/>
</dbReference>
<dbReference type="InterPro" id="IPR008918">
    <property type="entry name" value="HhH2"/>
</dbReference>
<dbReference type="InterPro" id="IPR038969">
    <property type="entry name" value="FEN"/>
</dbReference>
<keyword evidence="3" id="KW-0238">DNA-binding</keyword>
<feature type="domain" description="5'-3' exonuclease" evidence="5">
    <location>
        <begin position="2"/>
        <end position="268"/>
    </location>
</feature>
<dbReference type="FunFam" id="1.10.150.20:FF:000003">
    <property type="entry name" value="DNA polymerase I"/>
    <property type="match status" value="1"/>
</dbReference>
<dbReference type="SUPFAM" id="SSF47807">
    <property type="entry name" value="5' to 3' exonuclease, C-terminal subdomain"/>
    <property type="match status" value="1"/>
</dbReference>
<dbReference type="Pfam" id="PF01367">
    <property type="entry name" value="5_3_exonuc"/>
    <property type="match status" value="1"/>
</dbReference>
<evidence type="ECO:0000256" key="1">
    <source>
        <dbReference type="ARBA" id="ARBA00022722"/>
    </source>
</evidence>
<dbReference type="SMART" id="SM00475">
    <property type="entry name" value="53EXOc"/>
    <property type="match status" value="1"/>
</dbReference>
<dbReference type="PANTHER" id="PTHR42646:SF2">
    <property type="entry name" value="5'-3' EXONUCLEASE FAMILY PROTEIN"/>
    <property type="match status" value="1"/>
</dbReference>
<dbReference type="Proteomes" id="UP000034406">
    <property type="component" value="Unassembled WGS sequence"/>
</dbReference>
<dbReference type="PATRIC" id="fig|1618490.4.peg.347"/>
<dbReference type="PANTHER" id="PTHR42646">
    <property type="entry name" value="FLAP ENDONUCLEASE XNI"/>
    <property type="match status" value="1"/>
</dbReference>
<evidence type="ECO:0000313" key="6">
    <source>
        <dbReference type="EMBL" id="KKQ70402.1"/>
    </source>
</evidence>
<dbReference type="GO" id="GO:0008409">
    <property type="term" value="F:5'-3' exonuclease activity"/>
    <property type="evidence" value="ECO:0007669"/>
    <property type="project" value="InterPro"/>
</dbReference>
<dbReference type="Gene3D" id="3.40.50.1010">
    <property type="entry name" value="5'-nuclease"/>
    <property type="match status" value="1"/>
</dbReference>
<evidence type="ECO:0000259" key="5">
    <source>
        <dbReference type="SMART" id="SM00475"/>
    </source>
</evidence>
<dbReference type="InterPro" id="IPR029060">
    <property type="entry name" value="PIN-like_dom_sf"/>
</dbReference>
<dbReference type="STRING" id="1618490.US90_C0007G0015"/>
<proteinExistence type="predicted"/>